<protein>
    <submittedName>
        <fullName evidence="9">Tannase and feruloyl esterase</fullName>
    </submittedName>
</protein>
<dbReference type="AlphaFoldDB" id="A0A158JTJ8"/>
<keyword evidence="7" id="KW-1015">Disulfide bond</keyword>
<keyword evidence="3" id="KW-0479">Metal-binding</keyword>
<gene>
    <name evidence="9" type="ORF">AWB69_08755</name>
</gene>
<evidence type="ECO:0000256" key="2">
    <source>
        <dbReference type="ARBA" id="ARBA00022487"/>
    </source>
</evidence>
<evidence type="ECO:0000256" key="8">
    <source>
        <dbReference type="SAM" id="SignalP"/>
    </source>
</evidence>
<dbReference type="PANTHER" id="PTHR33938:SF15">
    <property type="entry name" value="FERULOYL ESTERASE B-RELATED"/>
    <property type="match status" value="1"/>
</dbReference>
<reference evidence="9 10" key="1">
    <citation type="submission" date="2016-01" db="EMBL/GenBank/DDBJ databases">
        <authorList>
            <person name="Oliw E.H."/>
        </authorList>
    </citation>
    <scope>NUCLEOTIDE SEQUENCE [LARGE SCALE GENOMIC DNA]</scope>
    <source>
        <strain evidence="9">LMG 27134</strain>
    </source>
</reference>
<evidence type="ECO:0000256" key="5">
    <source>
        <dbReference type="ARBA" id="ARBA00022801"/>
    </source>
</evidence>
<evidence type="ECO:0000256" key="4">
    <source>
        <dbReference type="ARBA" id="ARBA00022729"/>
    </source>
</evidence>
<keyword evidence="5" id="KW-0378">Hydrolase</keyword>
<dbReference type="Proteomes" id="UP000054683">
    <property type="component" value="Unassembled WGS sequence"/>
</dbReference>
<feature type="chain" id="PRO_5008502169" evidence="8">
    <location>
        <begin position="28"/>
        <end position="547"/>
    </location>
</feature>
<keyword evidence="4 8" id="KW-0732">Signal</keyword>
<keyword evidence="6" id="KW-0106">Calcium</keyword>
<dbReference type="Pfam" id="PF07519">
    <property type="entry name" value="Tannase"/>
    <property type="match status" value="1"/>
</dbReference>
<accession>A0A158JTJ8</accession>
<dbReference type="OrthoDB" id="7062032at2"/>
<dbReference type="SUPFAM" id="SSF53474">
    <property type="entry name" value="alpha/beta-Hydrolases"/>
    <property type="match status" value="1"/>
</dbReference>
<comment type="similarity">
    <text evidence="1">Belongs to the tannase family.</text>
</comment>
<evidence type="ECO:0000256" key="1">
    <source>
        <dbReference type="ARBA" id="ARBA00006249"/>
    </source>
</evidence>
<name>A0A158JTJ8_9BURK</name>
<proteinExistence type="inferred from homology"/>
<keyword evidence="2" id="KW-0719">Serine esterase</keyword>
<feature type="signal peptide" evidence="8">
    <location>
        <begin position="1"/>
        <end position="27"/>
    </location>
</feature>
<dbReference type="GO" id="GO:0046872">
    <property type="term" value="F:metal ion binding"/>
    <property type="evidence" value="ECO:0007669"/>
    <property type="project" value="UniProtKB-KW"/>
</dbReference>
<dbReference type="Gene3D" id="3.40.50.1820">
    <property type="entry name" value="alpha/beta hydrolase"/>
    <property type="match status" value="1"/>
</dbReference>
<dbReference type="RefSeq" id="WP_062092781.1">
    <property type="nucleotide sequence ID" value="NZ_FCOK02000118.1"/>
</dbReference>
<evidence type="ECO:0000256" key="6">
    <source>
        <dbReference type="ARBA" id="ARBA00022837"/>
    </source>
</evidence>
<dbReference type="PANTHER" id="PTHR33938">
    <property type="entry name" value="FERULOYL ESTERASE B-RELATED"/>
    <property type="match status" value="1"/>
</dbReference>
<evidence type="ECO:0000256" key="3">
    <source>
        <dbReference type="ARBA" id="ARBA00022723"/>
    </source>
</evidence>
<organism evidence="9 10">
    <name type="scientific">Caballeronia udeis</name>
    <dbReference type="NCBI Taxonomy" id="1232866"/>
    <lineage>
        <taxon>Bacteria</taxon>
        <taxon>Pseudomonadati</taxon>
        <taxon>Pseudomonadota</taxon>
        <taxon>Betaproteobacteria</taxon>
        <taxon>Burkholderiales</taxon>
        <taxon>Burkholderiaceae</taxon>
        <taxon>Caballeronia</taxon>
    </lineage>
</organism>
<dbReference type="GO" id="GO:0052689">
    <property type="term" value="F:carboxylic ester hydrolase activity"/>
    <property type="evidence" value="ECO:0007669"/>
    <property type="project" value="UniProtKB-KW"/>
</dbReference>
<evidence type="ECO:0000313" key="9">
    <source>
        <dbReference type="EMBL" id="SAL72118.1"/>
    </source>
</evidence>
<dbReference type="InterPro" id="IPR011118">
    <property type="entry name" value="Tannase/feruloyl_esterase"/>
</dbReference>
<sequence>MPQATTLLLRALLVFTAVFACSTRASAAAYVVKHCDELEGQSVPASVIGLPTRGATILSASVVAAAAPKNRNGEYCRVVGVIKAVLDTTPDIRFEVNLPALWNGRALQMGGGGYNGSIVSGTEPAAFAPYASPLSTGYATFGSDSGHVGNSGRADFAMNDEAVVNFGYGHLKKTHDVALALIMMGYGRKPEQTYFAGGSTGGREAFTVIERYPDDYDGVIANAPAINFSGVRLMGVKVGQAAYGTPGGALGPVQQKRVFGTVLHECDGLDGVVDGIVSNVEACRKHEPQIIEQLRCASGQRPSLRDSCLSEAQLATLEILRDGFTLPYELAYGVTKYYGYNVFQGVDFSSGLGLGNSPVLTQPLTFDADGYLFTQGASYMKYFVTHDPRFNTLGFDVDRPGVYKSRMVDLSATVGAMNPDISEFLAHGGKLITMHGLADEVISPNQTIAFYQSLVAKYGQSIVDSFMRLYMVPGFQHGNGVFIPAWDELGALDRWVTMNIAPETLLGTDIASATNGRTRPLCRYPGYPKYLGRGNVNNASSFRCENP</sequence>
<dbReference type="InterPro" id="IPR029058">
    <property type="entry name" value="AB_hydrolase_fold"/>
</dbReference>
<evidence type="ECO:0000256" key="7">
    <source>
        <dbReference type="ARBA" id="ARBA00023157"/>
    </source>
</evidence>
<dbReference type="EMBL" id="FCOK02000118">
    <property type="protein sequence ID" value="SAL72118.1"/>
    <property type="molecule type" value="Genomic_DNA"/>
</dbReference>
<evidence type="ECO:0000313" key="10">
    <source>
        <dbReference type="Proteomes" id="UP000054683"/>
    </source>
</evidence>